<organism evidence="8 9">
    <name type="scientific">Eufriesea mexicana</name>
    <dbReference type="NCBI Taxonomy" id="516756"/>
    <lineage>
        <taxon>Eukaryota</taxon>
        <taxon>Metazoa</taxon>
        <taxon>Ecdysozoa</taxon>
        <taxon>Arthropoda</taxon>
        <taxon>Hexapoda</taxon>
        <taxon>Insecta</taxon>
        <taxon>Pterygota</taxon>
        <taxon>Neoptera</taxon>
        <taxon>Endopterygota</taxon>
        <taxon>Hymenoptera</taxon>
        <taxon>Apocrita</taxon>
        <taxon>Aculeata</taxon>
        <taxon>Apoidea</taxon>
        <taxon>Anthophila</taxon>
        <taxon>Apidae</taxon>
        <taxon>Eufriesea</taxon>
    </lineage>
</organism>
<dbReference type="InterPro" id="IPR003008">
    <property type="entry name" value="Tubulin_FtsZ_GTPase"/>
</dbReference>
<dbReference type="PANTHER" id="PTHR11588">
    <property type="entry name" value="TUBULIN"/>
    <property type="match status" value="1"/>
</dbReference>
<dbReference type="GO" id="GO:0005874">
    <property type="term" value="C:microtubule"/>
    <property type="evidence" value="ECO:0007669"/>
    <property type="project" value="UniProtKB-KW"/>
</dbReference>
<dbReference type="InterPro" id="IPR036525">
    <property type="entry name" value="Tubulin/FtsZ_GTPase_sf"/>
</dbReference>
<feature type="domain" description="Tubulin/FtsZ GTPase" evidence="7">
    <location>
        <begin position="122"/>
        <end position="333"/>
    </location>
</feature>
<protein>
    <submittedName>
        <fullName evidence="8">Tubulin epsilon chain</fullName>
    </submittedName>
</protein>
<keyword evidence="4 5" id="KW-0342">GTP-binding</keyword>
<dbReference type="Gene3D" id="3.30.1330.20">
    <property type="entry name" value="Tubulin/FtsZ, C-terminal domain"/>
    <property type="match status" value="1"/>
</dbReference>
<dbReference type="GO" id="GO:0007017">
    <property type="term" value="P:microtubule-based process"/>
    <property type="evidence" value="ECO:0007669"/>
    <property type="project" value="InterPro"/>
</dbReference>
<reference evidence="8 9" key="1">
    <citation type="submission" date="2015-07" db="EMBL/GenBank/DDBJ databases">
        <title>The genome of Eufriesea mexicana.</title>
        <authorList>
            <person name="Pan H."/>
            <person name="Kapheim K."/>
        </authorList>
    </citation>
    <scope>NUCLEOTIDE SEQUENCE [LARGE SCALE GENOMIC DNA]</scope>
    <source>
        <strain evidence="8">0111107269</strain>
        <tissue evidence="8">Whole body</tissue>
    </source>
</reference>
<evidence type="ECO:0000256" key="2">
    <source>
        <dbReference type="ARBA" id="ARBA00022701"/>
    </source>
</evidence>
<dbReference type="InterPro" id="IPR008280">
    <property type="entry name" value="Tub_FtsZ_C"/>
</dbReference>
<dbReference type="Pfam" id="PF00091">
    <property type="entry name" value="Tubulin"/>
    <property type="match status" value="1"/>
</dbReference>
<evidence type="ECO:0000259" key="7">
    <source>
        <dbReference type="SMART" id="SM00864"/>
    </source>
</evidence>
<dbReference type="PRINTS" id="PR01161">
    <property type="entry name" value="TUBULIN"/>
</dbReference>
<evidence type="ECO:0000256" key="6">
    <source>
        <dbReference type="SAM" id="MobiDB-lite"/>
    </source>
</evidence>
<keyword evidence="3 5" id="KW-0547">Nucleotide-binding</keyword>
<dbReference type="Pfam" id="PF03953">
    <property type="entry name" value="Tubulin_C"/>
    <property type="match status" value="1"/>
</dbReference>
<keyword evidence="2 5" id="KW-0493">Microtubule</keyword>
<dbReference type="PRINTS" id="PR01519">
    <property type="entry name" value="EPSLNTUBULIN"/>
</dbReference>
<dbReference type="PROSITE" id="PS00227">
    <property type="entry name" value="TUBULIN"/>
    <property type="match status" value="1"/>
</dbReference>
<dbReference type="OrthoDB" id="1662883at2759"/>
<evidence type="ECO:0000256" key="4">
    <source>
        <dbReference type="ARBA" id="ARBA00023134"/>
    </source>
</evidence>
<dbReference type="GO" id="GO:0005525">
    <property type="term" value="F:GTP binding"/>
    <property type="evidence" value="ECO:0007669"/>
    <property type="project" value="UniProtKB-UniRule"/>
</dbReference>
<dbReference type="EMBL" id="KQ760478">
    <property type="protein sequence ID" value="OAD60231.1"/>
    <property type="molecule type" value="Genomic_DNA"/>
</dbReference>
<dbReference type="InterPro" id="IPR017975">
    <property type="entry name" value="Tubulin_CS"/>
</dbReference>
<dbReference type="SMART" id="SM00864">
    <property type="entry name" value="Tubulin"/>
    <property type="match status" value="1"/>
</dbReference>
<feature type="region of interest" description="Disordered" evidence="6">
    <location>
        <begin position="1"/>
        <end position="28"/>
    </location>
</feature>
<dbReference type="AlphaFoldDB" id="A0A310SPK3"/>
<dbReference type="InterPro" id="IPR000217">
    <property type="entry name" value="Tubulin"/>
</dbReference>
<accession>A0A310SPK3</accession>
<name>A0A310SPK3_9HYME</name>
<sequence>MEDGEDTVETLRPTLTKQTDPDAKEKGTSPVARLTLFLLWRKEEGKSIYYRGETIASEAGKVGQCGNQIGSTFWPLALHEYGIQTTNTGMNLLKTQRNRIKNMNDLSAAFDSFFTIPDNLQNSCFKSITDLKDAKVKARAILIDMEDSVVAGLRRGPICDLFDQTCVVTNYPGSANNWYQAVGYYTHGTEYYEKLEDTIRRMVEKCSKLHGFLIMHSLGGGTGSGLGTAVLKLLANNYPTIDRLVSCIYPIVVQDVVTAPYNMLLATRELIEYATCVFPIENESLLDICNAELRKRENMDQINYNISCKPFQDMNSIVANMLLHLTSGSRFPGNLNMDMNEIATNLIAYPKLHYIFSSFSPLALSAPTMCSMQGTKLLDDLFTNAWSRKNQLIKVDPLQSGSTILSAAHITRGNCSVNDLKRNIERFRKKVSFTGWSSEAMKVGLCSVPPAGHSTSLLCLLNSSAMTSLFENIIKQFSRLYKRKAHVYHYTQVRGFEETHFMDSKEIISNLIMQYAELQNENEKSIPRLQIV</sequence>
<evidence type="ECO:0000313" key="9">
    <source>
        <dbReference type="Proteomes" id="UP000250275"/>
    </source>
</evidence>
<dbReference type="InterPro" id="IPR037103">
    <property type="entry name" value="Tubulin/FtsZ-like_C"/>
</dbReference>
<gene>
    <name evidence="8" type="ORF">WN48_06160</name>
</gene>
<evidence type="ECO:0000256" key="3">
    <source>
        <dbReference type="ARBA" id="ARBA00022741"/>
    </source>
</evidence>
<dbReference type="SUPFAM" id="SSF52490">
    <property type="entry name" value="Tubulin nucleotide-binding domain-like"/>
    <property type="match status" value="1"/>
</dbReference>
<evidence type="ECO:0000313" key="8">
    <source>
        <dbReference type="EMBL" id="OAD60231.1"/>
    </source>
</evidence>
<dbReference type="InterPro" id="IPR004057">
    <property type="entry name" value="Epsilon_tubulin"/>
</dbReference>
<dbReference type="InterPro" id="IPR023123">
    <property type="entry name" value="Tubulin_C"/>
</dbReference>
<dbReference type="InterPro" id="IPR018316">
    <property type="entry name" value="Tubulin/FtsZ_2-layer-sand-dom"/>
</dbReference>
<evidence type="ECO:0000256" key="5">
    <source>
        <dbReference type="RuleBase" id="RU000352"/>
    </source>
</evidence>
<comment type="similarity">
    <text evidence="1 5">Belongs to the tubulin family.</text>
</comment>
<proteinExistence type="inferred from homology"/>
<dbReference type="Proteomes" id="UP000250275">
    <property type="component" value="Unassembled WGS sequence"/>
</dbReference>
<evidence type="ECO:0000256" key="1">
    <source>
        <dbReference type="ARBA" id="ARBA00009636"/>
    </source>
</evidence>
<dbReference type="Gene3D" id="3.40.50.1440">
    <property type="entry name" value="Tubulin/FtsZ, GTPase domain"/>
    <property type="match status" value="1"/>
</dbReference>
<dbReference type="Gene3D" id="1.10.287.600">
    <property type="entry name" value="Helix hairpin bin"/>
    <property type="match status" value="1"/>
</dbReference>
<keyword evidence="9" id="KW-1185">Reference proteome</keyword>
<dbReference type="SUPFAM" id="SSF55307">
    <property type="entry name" value="Tubulin C-terminal domain-like"/>
    <property type="match status" value="1"/>
</dbReference>